<gene>
    <name evidence="2" type="ORF">NFIA_102560</name>
</gene>
<proteinExistence type="predicted"/>
<dbReference type="GeneID" id="4593541"/>
<dbReference type="KEGG" id="nfi:NFIA_102560"/>
<dbReference type="HOGENOM" id="CLU_960071_0_0_1"/>
<dbReference type="Proteomes" id="UP000006702">
    <property type="component" value="Unassembled WGS sequence"/>
</dbReference>
<keyword evidence="3" id="KW-1185">Reference proteome</keyword>
<dbReference type="RefSeq" id="XP_001266668.1">
    <property type="nucleotide sequence ID" value="XM_001266667.1"/>
</dbReference>
<evidence type="ECO:0000313" key="3">
    <source>
        <dbReference type="Proteomes" id="UP000006702"/>
    </source>
</evidence>
<feature type="compositionally biased region" description="Polar residues" evidence="1">
    <location>
        <begin position="22"/>
        <end position="46"/>
    </location>
</feature>
<organism evidence="2 3">
    <name type="scientific">Neosartorya fischeri (strain ATCC 1020 / DSM 3700 / CBS 544.65 / FGSC A1164 / JCM 1740 / NRRL 181 / WB 181)</name>
    <name type="common">Aspergillus fischerianus</name>
    <dbReference type="NCBI Taxonomy" id="331117"/>
    <lineage>
        <taxon>Eukaryota</taxon>
        <taxon>Fungi</taxon>
        <taxon>Dikarya</taxon>
        <taxon>Ascomycota</taxon>
        <taxon>Pezizomycotina</taxon>
        <taxon>Eurotiomycetes</taxon>
        <taxon>Eurotiomycetidae</taxon>
        <taxon>Eurotiales</taxon>
        <taxon>Aspergillaceae</taxon>
        <taxon>Aspergillus</taxon>
        <taxon>Aspergillus subgen. Fumigati</taxon>
    </lineage>
</organism>
<dbReference type="EMBL" id="DS027685">
    <property type="protein sequence ID" value="EAW24771.1"/>
    <property type="molecule type" value="Genomic_DNA"/>
</dbReference>
<dbReference type="VEuPathDB" id="FungiDB:NFIA_102560"/>
<evidence type="ECO:0000256" key="1">
    <source>
        <dbReference type="SAM" id="MobiDB-lite"/>
    </source>
</evidence>
<protein>
    <submittedName>
        <fullName evidence="2">Uncharacterized protein</fullName>
    </submittedName>
</protein>
<name>A1CVW9_NEOFI</name>
<dbReference type="AlphaFoldDB" id="A1CVW9"/>
<accession>A1CVW9</accession>
<feature type="compositionally biased region" description="Polar residues" evidence="1">
    <location>
        <begin position="69"/>
        <end position="80"/>
    </location>
</feature>
<evidence type="ECO:0000313" key="2">
    <source>
        <dbReference type="EMBL" id="EAW24771.1"/>
    </source>
</evidence>
<reference evidence="3" key="1">
    <citation type="journal article" date="2008" name="PLoS Genet.">
        <title>Genomic islands in the pathogenic filamentous fungus Aspergillus fumigatus.</title>
        <authorList>
            <person name="Fedorova N.D."/>
            <person name="Khaldi N."/>
            <person name="Joardar V.S."/>
            <person name="Maiti R."/>
            <person name="Amedeo P."/>
            <person name="Anderson M.J."/>
            <person name="Crabtree J."/>
            <person name="Silva J.C."/>
            <person name="Badger J.H."/>
            <person name="Albarraq A."/>
            <person name="Angiuoli S."/>
            <person name="Bussey H."/>
            <person name="Bowyer P."/>
            <person name="Cotty P.J."/>
            <person name="Dyer P.S."/>
            <person name="Egan A."/>
            <person name="Galens K."/>
            <person name="Fraser-Liggett C.M."/>
            <person name="Haas B.J."/>
            <person name="Inman J.M."/>
            <person name="Kent R."/>
            <person name="Lemieux S."/>
            <person name="Malavazi I."/>
            <person name="Orvis J."/>
            <person name="Roemer T."/>
            <person name="Ronning C.M."/>
            <person name="Sundaram J.P."/>
            <person name="Sutton G."/>
            <person name="Turner G."/>
            <person name="Venter J.C."/>
            <person name="White O.R."/>
            <person name="Whitty B.R."/>
            <person name="Youngman P."/>
            <person name="Wolfe K.H."/>
            <person name="Goldman G.H."/>
            <person name="Wortman J.R."/>
            <person name="Jiang B."/>
            <person name="Denning D.W."/>
            <person name="Nierman W.C."/>
        </authorList>
    </citation>
    <scope>NUCLEOTIDE SEQUENCE [LARGE SCALE GENOMIC DNA]</scope>
    <source>
        <strain evidence="3">ATCC 1020 / DSM 3700 / CBS 544.65 / FGSC A1164 / JCM 1740 / NRRL 181 / WB 181</strain>
    </source>
</reference>
<sequence>MAHSTASLCMSLPAEFTSSLSNTATTRQKSPSVKQISTPAASWTSASERRFPADSLPKGLQALPRLSSAPPSTTTIRNNLPRNATKHTCFKFRIGPDYQHVKLFIEEEEHAGIMVQTVHTDGGGEFIKKELQAWARSKSIKERLYSPTAPVSIRGKLLFFTKNNYLPLTYGITIHRVSTNFVTDVRLASVSKVGKLTTRGVASDQNVWDLGTLRWSTQSVARSVVAEENFVISGPKAALLLRLLQRRVQRAMQVKGAARTIWRTSLQVCWLSLLGLTFPESSDIFRHTTR</sequence>
<feature type="region of interest" description="Disordered" evidence="1">
    <location>
        <begin position="22"/>
        <end position="80"/>
    </location>
</feature>